<dbReference type="InterPro" id="IPR015422">
    <property type="entry name" value="PyrdxlP-dep_Trfase_small"/>
</dbReference>
<dbReference type="NCBIfam" id="TIGR00707">
    <property type="entry name" value="argD"/>
    <property type="match status" value="1"/>
</dbReference>
<name>A0A3B1DME3_9ZZZZ</name>
<accession>A0A3B1DME3</accession>
<dbReference type="GO" id="GO:0003992">
    <property type="term" value="F:N2-acetyl-L-ornithine:2-oxoglutarate 5-aminotransferase activity"/>
    <property type="evidence" value="ECO:0007669"/>
    <property type="project" value="UniProtKB-EC"/>
</dbReference>
<dbReference type="InterPro" id="IPR049704">
    <property type="entry name" value="Aminotrans_3_PPA_site"/>
</dbReference>
<dbReference type="PANTHER" id="PTHR11986:SF79">
    <property type="entry name" value="ACETYLORNITHINE AMINOTRANSFERASE, MITOCHONDRIAL"/>
    <property type="match status" value="1"/>
</dbReference>
<gene>
    <name evidence="8" type="ORF">MNBD_NITROSPIRAE02-1557</name>
</gene>
<dbReference type="InterPro" id="IPR050103">
    <property type="entry name" value="Class-III_PLP-dep_AT"/>
</dbReference>
<protein>
    <submittedName>
        <fullName evidence="8">Acetylornithine aminotransferase</fullName>
        <ecNumber evidence="8">2.6.1.11</ecNumber>
    </submittedName>
</protein>
<dbReference type="GO" id="GO:0006526">
    <property type="term" value="P:L-arginine biosynthetic process"/>
    <property type="evidence" value="ECO:0007669"/>
    <property type="project" value="UniProtKB-ARBA"/>
</dbReference>
<dbReference type="PIRSF" id="PIRSF000521">
    <property type="entry name" value="Transaminase_4ab_Lys_Orn"/>
    <property type="match status" value="1"/>
</dbReference>
<dbReference type="CDD" id="cd00610">
    <property type="entry name" value="OAT_like"/>
    <property type="match status" value="1"/>
</dbReference>
<dbReference type="HAMAP" id="MF_01107">
    <property type="entry name" value="ArgD_aminotrans_3"/>
    <property type="match status" value="1"/>
</dbReference>
<dbReference type="GO" id="GO:0030170">
    <property type="term" value="F:pyridoxal phosphate binding"/>
    <property type="evidence" value="ECO:0007669"/>
    <property type="project" value="InterPro"/>
</dbReference>
<dbReference type="FunFam" id="3.40.640.10:FF:000004">
    <property type="entry name" value="Acetylornithine aminotransferase"/>
    <property type="match status" value="1"/>
</dbReference>
<dbReference type="PROSITE" id="PS00600">
    <property type="entry name" value="AA_TRANSFER_CLASS_3"/>
    <property type="match status" value="1"/>
</dbReference>
<evidence type="ECO:0000256" key="4">
    <source>
        <dbReference type="ARBA" id="ARBA00022605"/>
    </source>
</evidence>
<dbReference type="InterPro" id="IPR004636">
    <property type="entry name" value="AcOrn/SuccOrn_fam"/>
</dbReference>
<comment type="cofactor">
    <cofactor evidence="1">
        <name>pyridoxal 5'-phosphate</name>
        <dbReference type="ChEBI" id="CHEBI:597326"/>
    </cofactor>
</comment>
<evidence type="ECO:0000256" key="6">
    <source>
        <dbReference type="ARBA" id="ARBA00022898"/>
    </source>
</evidence>
<dbReference type="SUPFAM" id="SSF53383">
    <property type="entry name" value="PLP-dependent transferases"/>
    <property type="match status" value="1"/>
</dbReference>
<dbReference type="PANTHER" id="PTHR11986">
    <property type="entry name" value="AMINOTRANSFERASE CLASS III"/>
    <property type="match status" value="1"/>
</dbReference>
<proteinExistence type="inferred from homology"/>
<dbReference type="AlphaFoldDB" id="A0A3B1DME3"/>
<reference evidence="8" key="1">
    <citation type="submission" date="2018-06" db="EMBL/GenBank/DDBJ databases">
        <authorList>
            <person name="Zhirakovskaya E."/>
        </authorList>
    </citation>
    <scope>NUCLEOTIDE SEQUENCE</scope>
</reference>
<dbReference type="Gene3D" id="3.40.640.10">
    <property type="entry name" value="Type I PLP-dependent aspartate aminotransferase-like (Major domain)"/>
    <property type="match status" value="1"/>
</dbReference>
<dbReference type="Pfam" id="PF00202">
    <property type="entry name" value="Aminotran_3"/>
    <property type="match status" value="1"/>
</dbReference>
<dbReference type="GO" id="GO:0042802">
    <property type="term" value="F:identical protein binding"/>
    <property type="evidence" value="ECO:0007669"/>
    <property type="project" value="TreeGrafter"/>
</dbReference>
<evidence type="ECO:0000256" key="2">
    <source>
        <dbReference type="ARBA" id="ARBA00004173"/>
    </source>
</evidence>
<evidence type="ECO:0000313" key="8">
    <source>
        <dbReference type="EMBL" id="VAX29877.1"/>
    </source>
</evidence>
<keyword evidence="6" id="KW-0663">Pyridoxal phosphate</keyword>
<evidence type="ECO:0000256" key="3">
    <source>
        <dbReference type="ARBA" id="ARBA00022576"/>
    </source>
</evidence>
<evidence type="ECO:0000256" key="5">
    <source>
        <dbReference type="ARBA" id="ARBA00022679"/>
    </source>
</evidence>
<keyword evidence="3 8" id="KW-0032">Aminotransferase</keyword>
<dbReference type="InterPro" id="IPR005814">
    <property type="entry name" value="Aminotrans_3"/>
</dbReference>
<dbReference type="GO" id="GO:0005739">
    <property type="term" value="C:mitochondrion"/>
    <property type="evidence" value="ECO:0007669"/>
    <property type="project" value="UniProtKB-SubCell"/>
</dbReference>
<dbReference type="InterPro" id="IPR015424">
    <property type="entry name" value="PyrdxlP-dep_Trfase"/>
</dbReference>
<dbReference type="EMBL" id="UOGH01000135">
    <property type="protein sequence ID" value="VAX29877.1"/>
    <property type="molecule type" value="Genomic_DNA"/>
</dbReference>
<keyword evidence="4" id="KW-0028">Amino-acid biosynthesis</keyword>
<dbReference type="InterPro" id="IPR015421">
    <property type="entry name" value="PyrdxlP-dep_Trfase_major"/>
</dbReference>
<dbReference type="Gene3D" id="3.90.1150.10">
    <property type="entry name" value="Aspartate Aminotransferase, domain 1"/>
    <property type="match status" value="1"/>
</dbReference>
<comment type="pathway">
    <text evidence="7">Amino-acid biosynthesis.</text>
</comment>
<evidence type="ECO:0000256" key="1">
    <source>
        <dbReference type="ARBA" id="ARBA00001933"/>
    </source>
</evidence>
<organism evidence="8">
    <name type="scientific">hydrothermal vent metagenome</name>
    <dbReference type="NCBI Taxonomy" id="652676"/>
    <lineage>
        <taxon>unclassified sequences</taxon>
        <taxon>metagenomes</taxon>
        <taxon>ecological metagenomes</taxon>
    </lineage>
</organism>
<evidence type="ECO:0000256" key="7">
    <source>
        <dbReference type="ARBA" id="ARBA00029440"/>
    </source>
</evidence>
<dbReference type="EC" id="2.6.1.11" evidence="8"/>
<keyword evidence="5 8" id="KW-0808">Transferase</keyword>
<comment type="subcellular location">
    <subcellularLocation>
        <location evidence="2">Mitochondrion</location>
    </subcellularLocation>
</comment>
<dbReference type="NCBIfam" id="NF002874">
    <property type="entry name" value="PRK03244.1"/>
    <property type="match status" value="1"/>
</dbReference>
<sequence>MDIKRLIEESSKYLMNTYNRYPLVLRKGRGTKVYSVDGKEYLDFVGGIAVNILGHCHPRVVVAIQKQAQRLLHVSNLYHIEPQIKLARLLVENSFADKVFFCNSGAEANEGAIKLARKYAKEHYGEERFEIITALNSFHGRTLATLTATGQEKFHKGFEPLVPGFKHIPFDDLEALKETISDNTCAIMLEPIQGEGGVVVPSPDYLKEIRRICDENGILLILDEVQTGMGRTGKLFAYEHFGIEPDIMTVAKGLGGGVPIGALLAREEVAEAFVPGSHASTFGGNPLTTQAAIATIETLLEDGILLEECRRLGEYFIRRLSGLKDTFSSIIVEIRGLGLMIGMQLTRECAPIVKACMERGVLVNCTANNTLRFTPPLIVTEKEIDTVTDIVEDILARLS</sequence>
<dbReference type="NCBIfam" id="NF002325">
    <property type="entry name" value="PRK01278.1"/>
    <property type="match status" value="1"/>
</dbReference>